<reference evidence="3" key="1">
    <citation type="submission" date="2021-07" db="EMBL/GenBank/DDBJ databases">
        <authorList>
            <person name="Branca A.L. A."/>
        </authorList>
    </citation>
    <scope>NUCLEOTIDE SEQUENCE</scope>
</reference>
<evidence type="ECO:0000256" key="1">
    <source>
        <dbReference type="ARBA" id="ARBA00001974"/>
    </source>
</evidence>
<keyword evidence="2" id="KW-0503">Monooxygenase</keyword>
<dbReference type="InterPro" id="IPR051820">
    <property type="entry name" value="FAD-binding_MO"/>
</dbReference>
<protein>
    <submittedName>
        <fullName evidence="3">Uncharacterized protein</fullName>
    </submittedName>
</protein>
<evidence type="ECO:0000313" key="3">
    <source>
        <dbReference type="EMBL" id="CAG8258381.1"/>
    </source>
</evidence>
<dbReference type="Pfam" id="PF13738">
    <property type="entry name" value="Pyr_redox_3"/>
    <property type="match status" value="1"/>
</dbReference>
<sequence length="533" mass="58696">MLVNALAGSPTLNALAPLSSFTSSRAPLIAKSVISPNPVSTQTTCSNMSTSEYYDIIIIGAGIAGINAAYRVQTCLPDLTYLILEGRNSCGGTWDLFRYPGVRLDSDIHTFGFAWHPYQGDETMLCGQTLLKYIQETATQFGITDHTRCNHRVTKASWSSVKNTWNLQVLTGQMDRHFHTKFVLFATGYFDHDSPLPSEIPGIANYKGVVVHPQFWPGKIDYSGKRMIVVGSGATAISLVPKVAQTAASVTMVQRSPNYILSIPSSGDASLVVRMLPESVSHKLKRLGWLAVTLVGYYLCRKFPRAAKDYLVRLASQQLPDRIPSIPHFQPNYRVWDQRLLACPDGDFFCSLHSGRVNVETGSIDTCTPDGIQLNNGLHILADVIVTATGLKLKIGGGVVLEVDGNRCDVSEKLVWNGMMLQDVPNAFFALGYLTTASWTMGTDLTAMFACRSINRLRANQFARVTPRCNQPGEPGPSSPIWDLKSSYMLAGQKQMPLAGSRGLWKPRRNYVLDYFQSQYGSFGNSLEWSKAV</sequence>
<keyword evidence="2" id="KW-0560">Oxidoreductase</keyword>
<evidence type="ECO:0000313" key="4">
    <source>
        <dbReference type="Proteomes" id="UP001152649"/>
    </source>
</evidence>
<dbReference type="InterPro" id="IPR036188">
    <property type="entry name" value="FAD/NAD-bd_sf"/>
</dbReference>
<dbReference type="Proteomes" id="UP001152649">
    <property type="component" value="Unassembled WGS sequence"/>
</dbReference>
<dbReference type="AlphaFoldDB" id="A0A9W4IC69"/>
<dbReference type="PRINTS" id="PR00411">
    <property type="entry name" value="PNDRDTASEI"/>
</dbReference>
<dbReference type="GO" id="GO:0004497">
    <property type="term" value="F:monooxygenase activity"/>
    <property type="evidence" value="ECO:0007669"/>
    <property type="project" value="UniProtKB-KW"/>
</dbReference>
<comment type="cofactor">
    <cofactor evidence="1">
        <name>FAD</name>
        <dbReference type="ChEBI" id="CHEBI:57692"/>
    </cofactor>
</comment>
<dbReference type="Gene3D" id="3.50.50.60">
    <property type="entry name" value="FAD/NAD(P)-binding domain"/>
    <property type="match status" value="1"/>
</dbReference>
<accession>A0A9W4IC69</accession>
<dbReference type="PANTHER" id="PTHR43872">
    <property type="entry name" value="MONOOXYGENASE, PUTATIVE (AFU_ORTHOLOGUE AFUA_8G02570)-RELATED"/>
    <property type="match status" value="1"/>
</dbReference>
<dbReference type="OrthoDB" id="1108038at2759"/>
<dbReference type="PANTHER" id="PTHR43872:SF1">
    <property type="entry name" value="MONOOXYGENASE, PUTATIVE (AFU_ORTHOLOGUE AFUA_8G02570)-RELATED"/>
    <property type="match status" value="1"/>
</dbReference>
<comment type="caution">
    <text evidence="3">The sequence shown here is derived from an EMBL/GenBank/DDBJ whole genome shotgun (WGS) entry which is preliminary data.</text>
</comment>
<proteinExistence type="predicted"/>
<evidence type="ECO:0000256" key="2">
    <source>
        <dbReference type="ARBA" id="ARBA00023033"/>
    </source>
</evidence>
<keyword evidence="4" id="KW-1185">Reference proteome</keyword>
<organism evidence="3 4">
    <name type="scientific">Penicillium salamii</name>
    <dbReference type="NCBI Taxonomy" id="1612424"/>
    <lineage>
        <taxon>Eukaryota</taxon>
        <taxon>Fungi</taxon>
        <taxon>Dikarya</taxon>
        <taxon>Ascomycota</taxon>
        <taxon>Pezizomycotina</taxon>
        <taxon>Eurotiomycetes</taxon>
        <taxon>Eurotiomycetidae</taxon>
        <taxon>Eurotiales</taxon>
        <taxon>Aspergillaceae</taxon>
        <taxon>Penicillium</taxon>
    </lineage>
</organism>
<dbReference type="PRINTS" id="PR00368">
    <property type="entry name" value="FADPNR"/>
</dbReference>
<dbReference type="EMBL" id="CAJVPG010000033">
    <property type="protein sequence ID" value="CAG8258381.1"/>
    <property type="molecule type" value="Genomic_DNA"/>
</dbReference>
<name>A0A9W4IC69_9EURO</name>
<gene>
    <name evidence="3" type="ORF">PSALAMII_LOCUS880</name>
</gene>
<dbReference type="SUPFAM" id="SSF51905">
    <property type="entry name" value="FAD/NAD(P)-binding domain"/>
    <property type="match status" value="2"/>
</dbReference>